<name>A0AA89CBC3_PINIB</name>
<feature type="region of interest" description="Disordered" evidence="1">
    <location>
        <begin position="1"/>
        <end position="142"/>
    </location>
</feature>
<feature type="region of interest" description="Disordered" evidence="1">
    <location>
        <begin position="273"/>
        <end position="294"/>
    </location>
</feature>
<comment type="caution">
    <text evidence="2">The sequence shown here is derived from an EMBL/GenBank/DDBJ whole genome shotgun (WGS) entry which is preliminary data.</text>
</comment>
<sequence>MAPPHDIETAVQRQWTNGALERPRSETPSTALKKLSDSRKQKPITIVLPKESDGKLDTQRDTPMPDIAEEKSQQSGQEADDELTDDDKKKRRRRHGHGQSGADKEASLLTMEEKKYAQQRPYSSFVRRTTPATGGEVQRPKTAHVKFQSEDLQSAFEEALDRFHKLHGDGNKTEQEKEHLLHKNDGTEFEYNWQERIIERHMLLRMQKILRSRSAAMRRKAWEEQLEEKRQKLYQGSKEADSQSAVAMTTRSDSCMYVLNQVERANTFLTAPVPSESRQSVRLPRRPKTAAANLQRQQLEKEVLKTEKPFRHKITQRLSSQQSSRTFSQSRDSELQIDPRILDPRNPYSLRPHTSKSIPSKCTRYVLISKPKHKSSVPLPTPLEEHLLAERFPHQGMKVYQHHTDLAAKAKKMNYTLEYTQFTHPIS</sequence>
<evidence type="ECO:0000256" key="1">
    <source>
        <dbReference type="SAM" id="MobiDB-lite"/>
    </source>
</evidence>
<feature type="compositionally biased region" description="Basic and acidic residues" evidence="1">
    <location>
        <begin position="102"/>
        <end position="116"/>
    </location>
</feature>
<protein>
    <submittedName>
        <fullName evidence="2">Uncharacterized protein</fullName>
    </submittedName>
</protein>
<reference evidence="2" key="1">
    <citation type="submission" date="2019-08" db="EMBL/GenBank/DDBJ databases">
        <title>The improved chromosome-level genome for the pearl oyster Pinctada fucata martensii using PacBio sequencing and Hi-C.</title>
        <authorList>
            <person name="Zheng Z."/>
        </authorList>
    </citation>
    <scope>NUCLEOTIDE SEQUENCE</scope>
    <source>
        <strain evidence="2">ZZ-2019</strain>
        <tissue evidence="2">Adductor muscle</tissue>
    </source>
</reference>
<feature type="compositionally biased region" description="Low complexity" evidence="1">
    <location>
        <begin position="316"/>
        <end position="330"/>
    </location>
</feature>
<gene>
    <name evidence="2" type="ORF">FSP39_020599</name>
</gene>
<dbReference type="EMBL" id="VSWD01000005">
    <property type="protein sequence ID" value="KAK3103622.1"/>
    <property type="molecule type" value="Genomic_DNA"/>
</dbReference>
<feature type="compositionally biased region" description="Basic and acidic residues" evidence="1">
    <location>
        <begin position="50"/>
        <end position="60"/>
    </location>
</feature>
<feature type="region of interest" description="Disordered" evidence="1">
    <location>
        <begin position="310"/>
        <end position="335"/>
    </location>
</feature>
<evidence type="ECO:0000313" key="2">
    <source>
        <dbReference type="EMBL" id="KAK3103622.1"/>
    </source>
</evidence>
<feature type="compositionally biased region" description="Polar residues" evidence="1">
    <location>
        <begin position="120"/>
        <end position="132"/>
    </location>
</feature>
<evidence type="ECO:0000313" key="3">
    <source>
        <dbReference type="Proteomes" id="UP001186944"/>
    </source>
</evidence>
<organism evidence="2 3">
    <name type="scientific">Pinctada imbricata</name>
    <name type="common">Atlantic pearl-oyster</name>
    <name type="synonym">Pinctada martensii</name>
    <dbReference type="NCBI Taxonomy" id="66713"/>
    <lineage>
        <taxon>Eukaryota</taxon>
        <taxon>Metazoa</taxon>
        <taxon>Spiralia</taxon>
        <taxon>Lophotrochozoa</taxon>
        <taxon>Mollusca</taxon>
        <taxon>Bivalvia</taxon>
        <taxon>Autobranchia</taxon>
        <taxon>Pteriomorphia</taxon>
        <taxon>Pterioida</taxon>
        <taxon>Pterioidea</taxon>
        <taxon>Pteriidae</taxon>
        <taxon>Pinctada</taxon>
    </lineage>
</organism>
<proteinExistence type="predicted"/>
<accession>A0AA89CBC3</accession>
<dbReference type="Proteomes" id="UP001186944">
    <property type="component" value="Unassembled WGS sequence"/>
</dbReference>
<dbReference type="AlphaFoldDB" id="A0AA89CBC3"/>
<keyword evidence="3" id="KW-1185">Reference proteome</keyword>